<organism evidence="2 3">
    <name type="scientific">Macrosiphum euphorbiae</name>
    <name type="common">potato aphid</name>
    <dbReference type="NCBI Taxonomy" id="13131"/>
    <lineage>
        <taxon>Eukaryota</taxon>
        <taxon>Metazoa</taxon>
        <taxon>Ecdysozoa</taxon>
        <taxon>Arthropoda</taxon>
        <taxon>Hexapoda</taxon>
        <taxon>Insecta</taxon>
        <taxon>Pterygota</taxon>
        <taxon>Neoptera</taxon>
        <taxon>Paraneoptera</taxon>
        <taxon>Hemiptera</taxon>
        <taxon>Sternorrhyncha</taxon>
        <taxon>Aphidomorpha</taxon>
        <taxon>Aphidoidea</taxon>
        <taxon>Aphididae</taxon>
        <taxon>Macrosiphini</taxon>
        <taxon>Macrosiphum</taxon>
    </lineage>
</organism>
<name>A0AAV0WWG5_9HEMI</name>
<reference evidence="2 3" key="1">
    <citation type="submission" date="2023-01" db="EMBL/GenBank/DDBJ databases">
        <authorList>
            <person name="Whitehead M."/>
        </authorList>
    </citation>
    <scope>NUCLEOTIDE SEQUENCE [LARGE SCALE GENOMIC DNA]</scope>
</reference>
<sequence>MNTFKLSNILFNIVILHLIVKCVSESTEVTNCDGYEAKNLPPYGTFCDRFSEKCIDTVHFHFENNRLPYFVLHNFTLDSTWKSVGNIIYCKSGTCRAEFTIKIEKSTQIEYGNKTSSTQWSTLGYSEAIAKTIADSVNAGFSGMGIQFRVSTETDGDGKRSFEVTNKNGFTVLYSTSTARANTVGAEKKITCDGVQNEKIFVEARTNMARLRGNACEFLCNGPNDYLIMNHESFFKCNYVDLEMYPVHNKNIVIELRCNREMVK</sequence>
<gene>
    <name evidence="2" type="ORF">MEUPH1_LOCUS15482</name>
</gene>
<evidence type="ECO:0000256" key="1">
    <source>
        <dbReference type="SAM" id="SignalP"/>
    </source>
</evidence>
<protein>
    <submittedName>
        <fullName evidence="2">Uncharacterized protein</fullName>
    </submittedName>
</protein>
<feature type="chain" id="PRO_5043773949" evidence="1">
    <location>
        <begin position="25"/>
        <end position="264"/>
    </location>
</feature>
<dbReference type="AlphaFoldDB" id="A0AAV0WWG5"/>
<dbReference type="Proteomes" id="UP001160148">
    <property type="component" value="Unassembled WGS sequence"/>
</dbReference>
<keyword evidence="1" id="KW-0732">Signal</keyword>
<proteinExistence type="predicted"/>
<comment type="caution">
    <text evidence="2">The sequence shown here is derived from an EMBL/GenBank/DDBJ whole genome shotgun (WGS) entry which is preliminary data.</text>
</comment>
<evidence type="ECO:0000313" key="3">
    <source>
        <dbReference type="Proteomes" id="UP001160148"/>
    </source>
</evidence>
<keyword evidence="3" id="KW-1185">Reference proteome</keyword>
<accession>A0AAV0WWG5</accession>
<evidence type="ECO:0000313" key="2">
    <source>
        <dbReference type="EMBL" id="CAI6360151.1"/>
    </source>
</evidence>
<dbReference type="EMBL" id="CARXXK010000003">
    <property type="protein sequence ID" value="CAI6360151.1"/>
    <property type="molecule type" value="Genomic_DNA"/>
</dbReference>
<feature type="signal peptide" evidence="1">
    <location>
        <begin position="1"/>
        <end position="24"/>
    </location>
</feature>